<keyword evidence="2 4" id="KW-0378">Hydrolase</keyword>
<reference evidence="6 7" key="1">
    <citation type="submission" date="2023-11" db="EMBL/GenBank/DDBJ databases">
        <title>Analysis of the Genomes of Mucilaginibacter gossypii cycad 4 and M. sabulilitoris SNA2: microbes with the potential for plant growth promotion.</title>
        <authorList>
            <person name="Hirsch A.M."/>
            <person name="Humm E."/>
            <person name="Rubbi M."/>
            <person name="Del Vecchio G."/>
            <person name="Ha S.M."/>
            <person name="Pellegrini M."/>
            <person name="Gunsalus R.P."/>
        </authorList>
    </citation>
    <scope>NUCLEOTIDE SEQUENCE [LARGE SCALE GENOMIC DNA]</scope>
    <source>
        <strain evidence="6 7">SNA2</strain>
    </source>
</reference>
<keyword evidence="7" id="KW-1185">Reference proteome</keyword>
<evidence type="ECO:0000256" key="4">
    <source>
        <dbReference type="RuleBase" id="RU361169"/>
    </source>
</evidence>
<dbReference type="PANTHER" id="PTHR31339:SF9">
    <property type="entry name" value="PLASMIN AND FIBRONECTIN-BINDING PROTEIN A"/>
    <property type="match status" value="1"/>
</dbReference>
<keyword evidence="5" id="KW-0732">Signal</keyword>
<dbReference type="Gene3D" id="2.160.20.10">
    <property type="entry name" value="Single-stranded right-handed beta-helix, Pectin lyase-like"/>
    <property type="match status" value="1"/>
</dbReference>
<evidence type="ECO:0000256" key="3">
    <source>
        <dbReference type="ARBA" id="ARBA00023295"/>
    </source>
</evidence>
<dbReference type="GO" id="GO:0016787">
    <property type="term" value="F:hydrolase activity"/>
    <property type="evidence" value="ECO:0007669"/>
    <property type="project" value="UniProtKB-KW"/>
</dbReference>
<proteinExistence type="inferred from homology"/>
<dbReference type="PANTHER" id="PTHR31339">
    <property type="entry name" value="PECTIN LYASE-RELATED"/>
    <property type="match status" value="1"/>
</dbReference>
<organism evidence="6 7">
    <name type="scientific">Mucilaginibacter sabulilitoris</name>
    <dbReference type="NCBI Taxonomy" id="1173583"/>
    <lineage>
        <taxon>Bacteria</taxon>
        <taxon>Pseudomonadati</taxon>
        <taxon>Bacteroidota</taxon>
        <taxon>Sphingobacteriia</taxon>
        <taxon>Sphingobacteriales</taxon>
        <taxon>Sphingobacteriaceae</taxon>
        <taxon>Mucilaginibacter</taxon>
    </lineage>
</organism>
<comment type="similarity">
    <text evidence="1 4">Belongs to the glycosyl hydrolase 28 family.</text>
</comment>
<accession>A0ABZ0TI32</accession>
<dbReference type="Proteomes" id="UP001324380">
    <property type="component" value="Chromosome"/>
</dbReference>
<feature type="signal peptide" evidence="5">
    <location>
        <begin position="1"/>
        <end position="20"/>
    </location>
</feature>
<dbReference type="InterPro" id="IPR051801">
    <property type="entry name" value="GH28_Enzymes"/>
</dbReference>
<feature type="chain" id="PRO_5047549963" evidence="5">
    <location>
        <begin position="21"/>
        <end position="553"/>
    </location>
</feature>
<dbReference type="Pfam" id="PF00295">
    <property type="entry name" value="Glyco_hydro_28"/>
    <property type="match status" value="1"/>
</dbReference>
<evidence type="ECO:0000313" key="7">
    <source>
        <dbReference type="Proteomes" id="UP001324380"/>
    </source>
</evidence>
<dbReference type="InterPro" id="IPR012334">
    <property type="entry name" value="Pectin_lyas_fold"/>
</dbReference>
<dbReference type="SMART" id="SM00710">
    <property type="entry name" value="PbH1"/>
    <property type="match status" value="5"/>
</dbReference>
<protein>
    <submittedName>
        <fullName evidence="6">Glycoside hydrolase family 28 protein</fullName>
    </submittedName>
</protein>
<evidence type="ECO:0000256" key="2">
    <source>
        <dbReference type="ARBA" id="ARBA00022801"/>
    </source>
</evidence>
<keyword evidence="3 4" id="KW-0326">Glycosidase</keyword>
<evidence type="ECO:0000256" key="5">
    <source>
        <dbReference type="SAM" id="SignalP"/>
    </source>
</evidence>
<dbReference type="SUPFAM" id="SSF51126">
    <property type="entry name" value="Pectin lyase-like"/>
    <property type="match status" value="1"/>
</dbReference>
<evidence type="ECO:0000256" key="1">
    <source>
        <dbReference type="ARBA" id="ARBA00008834"/>
    </source>
</evidence>
<dbReference type="InterPro" id="IPR000743">
    <property type="entry name" value="Glyco_hydro_28"/>
</dbReference>
<evidence type="ECO:0000313" key="6">
    <source>
        <dbReference type="EMBL" id="WPU92822.1"/>
    </source>
</evidence>
<dbReference type="InterPro" id="IPR006626">
    <property type="entry name" value="PbH1"/>
</dbReference>
<dbReference type="InterPro" id="IPR011050">
    <property type="entry name" value="Pectin_lyase_fold/virulence"/>
</dbReference>
<name>A0ABZ0TI32_9SPHI</name>
<dbReference type="EMBL" id="CP139558">
    <property type="protein sequence ID" value="WPU92822.1"/>
    <property type="molecule type" value="Genomic_DNA"/>
</dbReference>
<sequence length="553" mass="60318">MHLKELNLLAILLFCLCLEANGQKNTAVYSWHHLPTAELPSFKTDTFSIEKFGAKANGFTLNTQSINTAINACSEHGGGVVLIPPGFWLTGPIVMKNNVNLHLSQAAVLQFTSDKSSFGLIEGNFEGHKSIRNQSPISGKDLQNIAITGEGIVDGYGEVWRAMGKDNVTDRDWKALIASGGELSDDGRTWYPSASYAKGARIRNAGYIQTVKKLGDYQDIKDFFRPNLIVFSNCKKVLIQGTTFQNSAAWCLHMLQCEDLTFDGVHVRNPSNAQNGDGMDIESCSNVLVVNCTIDAGDDGICIKSGKDEEGRKVGKPCQNILIQNNVVYSAHGGFVIGSEMSGGAHDIFVSDCSFFGTDNGLRFKTVRGRGGVVKNIYIRNISMRNIVHDAILFDMYYFTKAPSLAQTGGDEEKPPVDAGTPQFRNFYINNVVCDGANRAMLIRGLPEMSINNIHLENISIKADHGAEIIDASDVSLTKVMLLCKTTQPLVHIENSNKITIDNLASAAKPYLLLSINGKYMGQVDLLHTDISSAGQVAEFKYGADKSALTIRK</sequence>
<gene>
    <name evidence="6" type="ORF">SNE25_26205</name>
</gene>
<dbReference type="RefSeq" id="WP_321561982.1">
    <property type="nucleotide sequence ID" value="NZ_CP139558.1"/>
</dbReference>